<organism evidence="1 2">
    <name type="scientific">Corynespora cassiicola Philippines</name>
    <dbReference type="NCBI Taxonomy" id="1448308"/>
    <lineage>
        <taxon>Eukaryota</taxon>
        <taxon>Fungi</taxon>
        <taxon>Dikarya</taxon>
        <taxon>Ascomycota</taxon>
        <taxon>Pezizomycotina</taxon>
        <taxon>Dothideomycetes</taxon>
        <taxon>Pleosporomycetidae</taxon>
        <taxon>Pleosporales</taxon>
        <taxon>Corynesporascaceae</taxon>
        <taxon>Corynespora</taxon>
    </lineage>
</organism>
<dbReference type="AlphaFoldDB" id="A0A2T2NJP5"/>
<dbReference type="EMBL" id="KZ678137">
    <property type="protein sequence ID" value="PSN65652.1"/>
    <property type="molecule type" value="Genomic_DNA"/>
</dbReference>
<keyword evidence="2" id="KW-1185">Reference proteome</keyword>
<protein>
    <submittedName>
        <fullName evidence="1">Uncharacterized protein</fullName>
    </submittedName>
</protein>
<dbReference type="Proteomes" id="UP000240883">
    <property type="component" value="Unassembled WGS sequence"/>
</dbReference>
<accession>A0A2T2NJP5</accession>
<gene>
    <name evidence="1" type="ORF">BS50DRAFT_646008</name>
</gene>
<evidence type="ECO:0000313" key="2">
    <source>
        <dbReference type="Proteomes" id="UP000240883"/>
    </source>
</evidence>
<name>A0A2T2NJP5_CORCC</name>
<reference evidence="1 2" key="1">
    <citation type="journal article" date="2018" name="Front. Microbiol.">
        <title>Genome-Wide Analysis of Corynespora cassiicola Leaf Fall Disease Putative Effectors.</title>
        <authorList>
            <person name="Lopez D."/>
            <person name="Ribeiro S."/>
            <person name="Label P."/>
            <person name="Fumanal B."/>
            <person name="Venisse J.S."/>
            <person name="Kohler A."/>
            <person name="de Oliveira R.R."/>
            <person name="Labutti K."/>
            <person name="Lipzen A."/>
            <person name="Lail K."/>
            <person name="Bauer D."/>
            <person name="Ohm R.A."/>
            <person name="Barry K.W."/>
            <person name="Spatafora J."/>
            <person name="Grigoriev I.V."/>
            <person name="Martin F.M."/>
            <person name="Pujade-Renaud V."/>
        </authorList>
    </citation>
    <scope>NUCLEOTIDE SEQUENCE [LARGE SCALE GENOMIC DNA]</scope>
    <source>
        <strain evidence="1 2">Philippines</strain>
    </source>
</reference>
<evidence type="ECO:0000313" key="1">
    <source>
        <dbReference type="EMBL" id="PSN65652.1"/>
    </source>
</evidence>
<sequence length="269" mass="30654">MIEWRLPTIMDEPPPPYHFGGPLSTPPPAAVAHNPLEQLRRYIIEIMGFTFDANFSLLNEALGQTGNTSSSAANSILSPDERARLLNLATLIQEVEAKISDKSAQWLAVRSSERKAIADAVIRPALYLGIPAGYCLEMVSTYADHQCDGRKRSLSFVSKRIPYLFCTLKSLEFLGVFNLTMRVFHGHLWLNACITEFVAFNEEIQVVLANAIDIYQKEVLGIKRIYHLNMYLKAQNWEDVVETLISKDERKKIRSRRWSRDRKKGRRTG</sequence>
<proteinExistence type="predicted"/>
<dbReference type="OrthoDB" id="3796310at2759"/>